<reference evidence="1" key="1">
    <citation type="submission" date="2021-05" db="EMBL/GenBank/DDBJ databases">
        <title>Genome of Sphingobium sp. strain.</title>
        <authorList>
            <person name="Fan R."/>
        </authorList>
    </citation>
    <scope>NUCLEOTIDE SEQUENCE</scope>
    <source>
        <strain evidence="1">H33</strain>
    </source>
</reference>
<name>A0A9X1DEY6_9SPHN</name>
<sequence>MTPAFGPMGRACVDLEAGIEVTAKVTIAELGNDDFNQSGRSDWFDPGSAFPLPVDFLFYVHDSTRCA</sequence>
<accession>A0A9X1DEY6</accession>
<dbReference type="Proteomes" id="UP001138757">
    <property type="component" value="Unassembled WGS sequence"/>
</dbReference>
<dbReference type="EMBL" id="JAHGAW010000013">
    <property type="protein sequence ID" value="MBT2188957.1"/>
    <property type="molecule type" value="Genomic_DNA"/>
</dbReference>
<proteinExistence type="predicted"/>
<organism evidence="1 2">
    <name type="scientific">Sphingobium nicotianae</name>
    <dbReference type="NCBI Taxonomy" id="2782607"/>
    <lineage>
        <taxon>Bacteria</taxon>
        <taxon>Pseudomonadati</taxon>
        <taxon>Pseudomonadota</taxon>
        <taxon>Alphaproteobacteria</taxon>
        <taxon>Sphingomonadales</taxon>
        <taxon>Sphingomonadaceae</taxon>
        <taxon>Sphingobium</taxon>
    </lineage>
</organism>
<protein>
    <submittedName>
        <fullName evidence="1">Uncharacterized protein</fullName>
    </submittedName>
</protein>
<evidence type="ECO:0000313" key="1">
    <source>
        <dbReference type="EMBL" id="MBT2188957.1"/>
    </source>
</evidence>
<comment type="caution">
    <text evidence="1">The sequence shown here is derived from an EMBL/GenBank/DDBJ whole genome shotgun (WGS) entry which is preliminary data.</text>
</comment>
<dbReference type="RefSeq" id="WP_214625206.1">
    <property type="nucleotide sequence ID" value="NZ_JAHGAW010000013.1"/>
</dbReference>
<evidence type="ECO:0000313" key="2">
    <source>
        <dbReference type="Proteomes" id="UP001138757"/>
    </source>
</evidence>
<dbReference type="AlphaFoldDB" id="A0A9X1DEY6"/>
<keyword evidence="2" id="KW-1185">Reference proteome</keyword>
<gene>
    <name evidence="1" type="ORF">KK488_18585</name>
</gene>